<evidence type="ECO:0000313" key="1">
    <source>
        <dbReference type="EMBL" id="MFC6996864.1"/>
    </source>
</evidence>
<dbReference type="Pfam" id="PF14060">
    <property type="entry name" value="DUF4252"/>
    <property type="match status" value="1"/>
</dbReference>
<reference evidence="2" key="1">
    <citation type="journal article" date="2019" name="Int. J. Syst. Evol. Microbiol.">
        <title>The Global Catalogue of Microorganisms (GCM) 10K type strain sequencing project: providing services to taxonomists for standard genome sequencing and annotation.</title>
        <authorList>
            <consortium name="The Broad Institute Genomics Platform"/>
            <consortium name="The Broad Institute Genome Sequencing Center for Infectious Disease"/>
            <person name="Wu L."/>
            <person name="Ma J."/>
        </authorList>
    </citation>
    <scope>NUCLEOTIDE SEQUENCE [LARGE SCALE GENOMIC DNA]</scope>
    <source>
        <strain evidence="2">CGMCC 4.7393</strain>
    </source>
</reference>
<dbReference type="RefSeq" id="WP_239693422.1">
    <property type="nucleotide sequence ID" value="NZ_LRML01000010.1"/>
</dbReference>
<dbReference type="InterPro" id="IPR025348">
    <property type="entry name" value="DUF4252"/>
</dbReference>
<evidence type="ECO:0000313" key="2">
    <source>
        <dbReference type="Proteomes" id="UP001596405"/>
    </source>
</evidence>
<gene>
    <name evidence="1" type="ORF">ACFQHR_04470</name>
</gene>
<keyword evidence="2" id="KW-1185">Reference proteome</keyword>
<sequence>MPPAQTTTEFYQKYRNEAGFKGTSLPVGLVTRFLSKDADTTLQAALANVTSIRVLTFAPTNRRSARLLENGLTQELDQILQKSNYAAVPVLQNSQESLQFRMRQENGMVQEIVGHRNIGSSFMMLQVNGRFTPQQVQQMMQKIDPEALVPLIQ</sequence>
<name>A0ABW2DKJ9_9BACT</name>
<proteinExistence type="predicted"/>
<accession>A0ABW2DKJ9</accession>
<dbReference type="EMBL" id="JBHSYQ010000003">
    <property type="protein sequence ID" value="MFC6996864.1"/>
    <property type="molecule type" value="Genomic_DNA"/>
</dbReference>
<comment type="caution">
    <text evidence="1">The sequence shown here is derived from an EMBL/GenBank/DDBJ whole genome shotgun (WGS) entry which is preliminary data.</text>
</comment>
<protein>
    <submittedName>
        <fullName evidence="1">DUF4252 domain-containing protein</fullName>
    </submittedName>
</protein>
<dbReference type="Proteomes" id="UP001596405">
    <property type="component" value="Unassembled WGS sequence"/>
</dbReference>
<organism evidence="1 2">
    <name type="scientific">Rufibacter roseus</name>
    <dbReference type="NCBI Taxonomy" id="1567108"/>
    <lineage>
        <taxon>Bacteria</taxon>
        <taxon>Pseudomonadati</taxon>
        <taxon>Bacteroidota</taxon>
        <taxon>Cytophagia</taxon>
        <taxon>Cytophagales</taxon>
        <taxon>Hymenobacteraceae</taxon>
        <taxon>Rufibacter</taxon>
    </lineage>
</organism>